<protein>
    <submittedName>
        <fullName evidence="1">DNA-3-methyladenine glycosylase I</fullName>
    </submittedName>
</protein>
<organism evidence="1 2">
    <name type="scientific">Gemmobacter caeni</name>
    <dbReference type="NCBI Taxonomy" id="589035"/>
    <lineage>
        <taxon>Bacteria</taxon>
        <taxon>Pseudomonadati</taxon>
        <taxon>Pseudomonadota</taxon>
        <taxon>Alphaproteobacteria</taxon>
        <taxon>Rhodobacterales</taxon>
        <taxon>Paracoccaceae</taxon>
        <taxon>Gemmobacter</taxon>
    </lineage>
</organism>
<comment type="caution">
    <text evidence="1">The sequence shown here is derived from an EMBL/GenBank/DDBJ whole genome shotgun (WGS) entry which is preliminary data.</text>
</comment>
<dbReference type="EMBL" id="QBKP01000011">
    <property type="protein sequence ID" value="PTX47939.1"/>
    <property type="molecule type" value="Genomic_DNA"/>
</dbReference>
<dbReference type="OrthoDB" id="9795156at2"/>
<dbReference type="Pfam" id="PF03352">
    <property type="entry name" value="Adenine_glyco"/>
    <property type="match status" value="1"/>
</dbReference>
<gene>
    <name evidence="1" type="ORF">C8N34_11195</name>
</gene>
<keyword evidence="2" id="KW-1185">Reference proteome</keyword>
<evidence type="ECO:0000313" key="1">
    <source>
        <dbReference type="EMBL" id="PTX47939.1"/>
    </source>
</evidence>
<dbReference type="PANTHER" id="PTHR30037:SF3">
    <property type="entry name" value="BLR0857 PROTEIN"/>
    <property type="match status" value="1"/>
</dbReference>
<dbReference type="InterPro" id="IPR052891">
    <property type="entry name" value="DNA-3mA_glycosylase"/>
</dbReference>
<proteinExistence type="predicted"/>
<dbReference type="Gene3D" id="1.10.340.30">
    <property type="entry name" value="Hypothetical protein, domain 2"/>
    <property type="match status" value="1"/>
</dbReference>
<dbReference type="InterPro" id="IPR005019">
    <property type="entry name" value="Adenine_glyco"/>
</dbReference>
<dbReference type="AlphaFoldDB" id="A0A2T6AVV0"/>
<dbReference type="GO" id="GO:0006284">
    <property type="term" value="P:base-excision repair"/>
    <property type="evidence" value="ECO:0007669"/>
    <property type="project" value="InterPro"/>
</dbReference>
<dbReference type="SUPFAM" id="SSF48150">
    <property type="entry name" value="DNA-glycosylase"/>
    <property type="match status" value="1"/>
</dbReference>
<sequence length="222" mass="23943">MRSFDEILTIAAARKGSAEAVLAGATPVKPAAELAAIPGDRWLASMARGIFQAGISWTVVDAKWPGIEAAFSGFDVGRVSMMDDAWFDALLADTRVIRSGPKIAAIRDNAAFIRRANEAEGGFARRIADWPVEDYVGLLDWLTKNGSRLGGNTGAYLLRWMGKESFILSQDVVARLVAEGVVDTAPKSKKSMLPVQAAFNQWRAESGRSFNEIGRVLAQSIG</sequence>
<name>A0A2T6AVV0_9RHOB</name>
<dbReference type="Proteomes" id="UP000244224">
    <property type="component" value="Unassembled WGS sequence"/>
</dbReference>
<dbReference type="RefSeq" id="WP_108129723.1">
    <property type="nucleotide sequence ID" value="NZ_QBKP01000011.1"/>
</dbReference>
<dbReference type="PANTHER" id="PTHR30037">
    <property type="entry name" value="DNA-3-METHYLADENINE GLYCOSYLASE 1"/>
    <property type="match status" value="1"/>
</dbReference>
<dbReference type="GO" id="GO:0008725">
    <property type="term" value="F:DNA-3-methyladenine glycosylase activity"/>
    <property type="evidence" value="ECO:0007669"/>
    <property type="project" value="InterPro"/>
</dbReference>
<accession>A0A2T6AVV0</accession>
<dbReference type="InterPro" id="IPR011257">
    <property type="entry name" value="DNA_glycosylase"/>
</dbReference>
<evidence type="ECO:0000313" key="2">
    <source>
        <dbReference type="Proteomes" id="UP000244224"/>
    </source>
</evidence>
<reference evidence="1 2" key="1">
    <citation type="submission" date="2018-04" db="EMBL/GenBank/DDBJ databases">
        <title>Genomic Encyclopedia of Archaeal and Bacterial Type Strains, Phase II (KMG-II): from individual species to whole genera.</title>
        <authorList>
            <person name="Goeker M."/>
        </authorList>
    </citation>
    <scope>NUCLEOTIDE SEQUENCE [LARGE SCALE GENOMIC DNA]</scope>
    <source>
        <strain evidence="1 2">DSM 21823</strain>
    </source>
</reference>